<dbReference type="Proteomes" id="UP000183120">
    <property type="component" value="Unassembled WGS sequence"/>
</dbReference>
<sequence length="86" mass="10235">MKLNIIRKKISIIDENIVKLLKRRMALSLEAKKEKNKTGLNMEDTNREKEILENVKNIAKLYSLDQEFVYRLFQVIINESKTIQKK</sequence>
<dbReference type="Gene3D" id="1.20.59.10">
    <property type="entry name" value="Chorismate mutase"/>
    <property type="match status" value="1"/>
</dbReference>
<comment type="caution">
    <text evidence="3">The sequence shown here is derived from an EMBL/GenBank/DDBJ whole genome shotgun (WGS) entry which is preliminary data.</text>
</comment>
<dbReference type="PROSITE" id="PS51168">
    <property type="entry name" value="CHORISMATE_MUT_2"/>
    <property type="match status" value="1"/>
</dbReference>
<gene>
    <name evidence="3" type="ORF">AUJ73_03740</name>
</gene>
<dbReference type="PANTHER" id="PTHR38041">
    <property type="entry name" value="CHORISMATE MUTASE"/>
    <property type="match status" value="1"/>
</dbReference>
<evidence type="ECO:0000259" key="2">
    <source>
        <dbReference type="PROSITE" id="PS51168"/>
    </source>
</evidence>
<dbReference type="EMBL" id="MNUY01000058">
    <property type="protein sequence ID" value="OIO13459.1"/>
    <property type="molecule type" value="Genomic_DNA"/>
</dbReference>
<dbReference type="Pfam" id="PF01817">
    <property type="entry name" value="CM_2"/>
    <property type="match status" value="1"/>
</dbReference>
<proteinExistence type="predicted"/>
<feature type="domain" description="Chorismate mutase" evidence="2">
    <location>
        <begin position="1"/>
        <end position="86"/>
    </location>
</feature>
<dbReference type="GO" id="GO:0046417">
    <property type="term" value="P:chorismate metabolic process"/>
    <property type="evidence" value="ECO:0007669"/>
    <property type="project" value="InterPro"/>
</dbReference>
<dbReference type="SMART" id="SM00830">
    <property type="entry name" value="CM_2"/>
    <property type="match status" value="1"/>
</dbReference>
<dbReference type="AlphaFoldDB" id="A0A1J4TR13"/>
<evidence type="ECO:0000313" key="3">
    <source>
        <dbReference type="EMBL" id="OIO13459.1"/>
    </source>
</evidence>
<dbReference type="SUPFAM" id="SSF48600">
    <property type="entry name" value="Chorismate mutase II"/>
    <property type="match status" value="1"/>
</dbReference>
<evidence type="ECO:0000256" key="1">
    <source>
        <dbReference type="ARBA" id="ARBA00023235"/>
    </source>
</evidence>
<keyword evidence="1" id="KW-0413">Isomerase</keyword>
<dbReference type="GO" id="GO:0009697">
    <property type="term" value="P:salicylic acid biosynthetic process"/>
    <property type="evidence" value="ECO:0007669"/>
    <property type="project" value="TreeGrafter"/>
</dbReference>
<evidence type="ECO:0000313" key="4">
    <source>
        <dbReference type="Proteomes" id="UP000183120"/>
    </source>
</evidence>
<dbReference type="GO" id="GO:0004106">
    <property type="term" value="F:chorismate mutase activity"/>
    <property type="evidence" value="ECO:0007669"/>
    <property type="project" value="InterPro"/>
</dbReference>
<dbReference type="InterPro" id="IPR002701">
    <property type="entry name" value="CM_II_prokaryot"/>
</dbReference>
<name>A0A1J4TR13_9BACT</name>
<dbReference type="PANTHER" id="PTHR38041:SF1">
    <property type="entry name" value="CHORISMATE MUTASE"/>
    <property type="match status" value="1"/>
</dbReference>
<protein>
    <recommendedName>
        <fullName evidence="2">Chorismate mutase domain-containing protein</fullName>
    </recommendedName>
</protein>
<dbReference type="STRING" id="1805209.AUJ73_03740"/>
<reference evidence="3 4" key="1">
    <citation type="journal article" date="2016" name="Environ. Microbiol.">
        <title>Genomic resolution of a cold subsurface aquifer community provides metabolic insights for novel microbes adapted to high CO concentrations.</title>
        <authorList>
            <person name="Probst A.J."/>
            <person name="Castelle C.J."/>
            <person name="Singh A."/>
            <person name="Brown C.T."/>
            <person name="Anantharaman K."/>
            <person name="Sharon I."/>
            <person name="Hug L.A."/>
            <person name="Burstein D."/>
            <person name="Emerson J.B."/>
            <person name="Thomas B.C."/>
            <person name="Banfield J.F."/>
        </authorList>
    </citation>
    <scope>NUCLEOTIDE SEQUENCE [LARGE SCALE GENOMIC DNA]</scope>
    <source>
        <strain evidence="3">CG1_02_37_22</strain>
    </source>
</reference>
<dbReference type="InterPro" id="IPR036979">
    <property type="entry name" value="CM_dom_sf"/>
</dbReference>
<dbReference type="InterPro" id="IPR036263">
    <property type="entry name" value="Chorismate_II_sf"/>
</dbReference>
<accession>A0A1J4TR13</accession>
<dbReference type="InterPro" id="IPR051331">
    <property type="entry name" value="Chorismate_mutase-related"/>
</dbReference>
<organism evidence="3 4">
    <name type="scientific">Candidatus Gottesmanbacteria bacterium CG1_02_37_22</name>
    <dbReference type="NCBI Taxonomy" id="1805209"/>
    <lineage>
        <taxon>Bacteria</taxon>
        <taxon>Candidatus Gottesmaniibacteriota</taxon>
    </lineage>
</organism>